<organism evidence="2 3">
    <name type="scientific">Actinopolyspora mzabensis</name>
    <dbReference type="NCBI Taxonomy" id="995066"/>
    <lineage>
        <taxon>Bacteria</taxon>
        <taxon>Bacillati</taxon>
        <taxon>Actinomycetota</taxon>
        <taxon>Actinomycetes</taxon>
        <taxon>Actinopolysporales</taxon>
        <taxon>Actinopolysporaceae</taxon>
        <taxon>Actinopolyspora</taxon>
    </lineage>
</organism>
<feature type="region of interest" description="Disordered" evidence="1">
    <location>
        <begin position="17"/>
        <end position="40"/>
    </location>
</feature>
<evidence type="ECO:0000313" key="3">
    <source>
        <dbReference type="Proteomes" id="UP000199213"/>
    </source>
</evidence>
<evidence type="ECO:0000313" key="2">
    <source>
        <dbReference type="EMBL" id="SDK65702.1"/>
    </source>
</evidence>
<dbReference type="AlphaFoldDB" id="A0A1G9DPB0"/>
<gene>
    <name evidence="2" type="ORF">SAMN04487820_110219</name>
</gene>
<reference evidence="3" key="1">
    <citation type="submission" date="2016-10" db="EMBL/GenBank/DDBJ databases">
        <authorList>
            <person name="Varghese N."/>
            <person name="Submissions S."/>
        </authorList>
    </citation>
    <scope>NUCLEOTIDE SEQUENCE [LARGE SCALE GENOMIC DNA]</scope>
    <source>
        <strain evidence="3">DSM 45460</strain>
    </source>
</reference>
<evidence type="ECO:0000256" key="1">
    <source>
        <dbReference type="SAM" id="MobiDB-lite"/>
    </source>
</evidence>
<name>A0A1G9DPB0_ACTMZ</name>
<keyword evidence="3" id="KW-1185">Reference proteome</keyword>
<proteinExistence type="predicted"/>
<dbReference type="EMBL" id="FNFM01000010">
    <property type="protein sequence ID" value="SDK65702.1"/>
    <property type="molecule type" value="Genomic_DNA"/>
</dbReference>
<accession>A0A1G9DPB0</accession>
<dbReference type="Proteomes" id="UP000199213">
    <property type="component" value="Unassembled WGS sequence"/>
</dbReference>
<sequence>MSGSGAAVLVIRVSPAGIGNRPAGRGRGETGRAVDGPAPEVGVSTVSGRGLHGAQTCEDAGEQVRVRAVERERAVRRGPTG</sequence>
<protein>
    <submittedName>
        <fullName evidence="2">Uncharacterized protein</fullName>
    </submittedName>
</protein>